<dbReference type="InterPro" id="IPR046342">
    <property type="entry name" value="CBS_dom_sf"/>
</dbReference>
<gene>
    <name evidence="3" type="ORF">JCM31826_06810</name>
</gene>
<proteinExistence type="predicted"/>
<evidence type="ECO:0000313" key="4">
    <source>
        <dbReference type="Proteomes" id="UP000286715"/>
    </source>
</evidence>
<accession>A0A401XJJ2</accession>
<evidence type="ECO:0000313" key="3">
    <source>
        <dbReference type="EMBL" id="GCD77199.1"/>
    </source>
</evidence>
<dbReference type="PROSITE" id="PS51371">
    <property type="entry name" value="CBS"/>
    <property type="match status" value="1"/>
</dbReference>
<dbReference type="AlphaFoldDB" id="A0A401XJJ2"/>
<keyword evidence="4" id="KW-1185">Reference proteome</keyword>
<evidence type="ECO:0000256" key="1">
    <source>
        <dbReference type="PROSITE-ProRule" id="PRU00703"/>
    </source>
</evidence>
<reference evidence="3 4" key="1">
    <citation type="submission" date="2018-11" db="EMBL/GenBank/DDBJ databases">
        <title>Schleiferia aggregans sp. nov., a moderately thermophilic heterotrophic bacterium isolated from microbial mats at a terrestrial hot spring.</title>
        <authorList>
            <person name="Iino T."/>
            <person name="Ohkuma M."/>
            <person name="Haruta S."/>
        </authorList>
    </citation>
    <scope>NUCLEOTIDE SEQUENCE [LARGE SCALE GENOMIC DNA]</scope>
    <source>
        <strain evidence="3 4">LA</strain>
    </source>
</reference>
<evidence type="ECO:0000259" key="2">
    <source>
        <dbReference type="PROSITE" id="PS51371"/>
    </source>
</evidence>
<dbReference type="Proteomes" id="UP000286715">
    <property type="component" value="Unassembled WGS sequence"/>
</dbReference>
<organism evidence="3 4">
    <name type="scientific">Thermaurantimonas aggregans</name>
    <dbReference type="NCBI Taxonomy" id="2173829"/>
    <lineage>
        <taxon>Bacteria</taxon>
        <taxon>Pseudomonadati</taxon>
        <taxon>Bacteroidota</taxon>
        <taxon>Flavobacteriia</taxon>
        <taxon>Flavobacteriales</taxon>
        <taxon>Schleiferiaceae</taxon>
        <taxon>Thermaurantimonas</taxon>
    </lineage>
</organism>
<dbReference type="Gene3D" id="3.10.580.10">
    <property type="entry name" value="CBS-domain"/>
    <property type="match status" value="1"/>
</dbReference>
<dbReference type="EMBL" id="BHZE01000005">
    <property type="protein sequence ID" value="GCD77199.1"/>
    <property type="molecule type" value="Genomic_DNA"/>
</dbReference>
<dbReference type="SUPFAM" id="SSF54631">
    <property type="entry name" value="CBS-domain pair"/>
    <property type="match status" value="1"/>
</dbReference>
<dbReference type="InterPro" id="IPR000644">
    <property type="entry name" value="CBS_dom"/>
</dbReference>
<comment type="caution">
    <text evidence="3">The sequence shown here is derived from an EMBL/GenBank/DDBJ whole genome shotgun (WGS) entry which is preliminary data.</text>
</comment>
<dbReference type="Pfam" id="PF00571">
    <property type="entry name" value="CBS"/>
    <property type="match status" value="1"/>
</dbReference>
<name>A0A401XJJ2_9FLAO</name>
<keyword evidence="1" id="KW-0129">CBS domain</keyword>
<feature type="domain" description="CBS" evidence="2">
    <location>
        <begin position="6"/>
        <end position="64"/>
    </location>
</feature>
<sequence length="221" mass="24573">MVAENYISLSINPLNSSDTLAHAIEEMLHHGTQSLPVLQDGEFLGVVRLEDLENQLDDLQSLSSLTPELFRPAYVQVDSHELEVISAFGVFKCDVLAVLDRNGLYLGSIQASELLYAFAQAISFKIPGGAVVLELASADYHLSQIAQIAESGDARIVALYITEIPGSNRILLTIKLNKENLDGILQTFERYNYDIRAVFAQTKSAVDLMQRYNLLMKWINI</sequence>
<protein>
    <recommendedName>
        <fullName evidence="2">CBS domain-containing protein</fullName>
    </recommendedName>
</protein>